<gene>
    <name evidence="3" type="ORF">FYC51_13775</name>
</gene>
<comment type="caution">
    <text evidence="3">The sequence shown here is derived from an EMBL/GenBank/DDBJ whole genome shotgun (WGS) entry which is preliminary data.</text>
</comment>
<proteinExistence type="predicted"/>
<organism evidence="3 4">
    <name type="scientific">Agromyces mariniharenae</name>
    <dbReference type="NCBI Taxonomy" id="2604423"/>
    <lineage>
        <taxon>Bacteria</taxon>
        <taxon>Bacillati</taxon>
        <taxon>Actinomycetota</taxon>
        <taxon>Actinomycetes</taxon>
        <taxon>Micrococcales</taxon>
        <taxon>Microbacteriaceae</taxon>
        <taxon>Agromyces</taxon>
    </lineage>
</organism>
<dbReference type="Proteomes" id="UP000325243">
    <property type="component" value="Unassembled WGS sequence"/>
</dbReference>
<keyword evidence="4" id="KW-1185">Reference proteome</keyword>
<dbReference type="AlphaFoldDB" id="A0A5S4UUQ8"/>
<evidence type="ECO:0000259" key="2">
    <source>
        <dbReference type="Pfam" id="PF25355"/>
    </source>
</evidence>
<name>A0A5S4UUQ8_9MICO</name>
<accession>A0A5S4UUQ8</accession>
<feature type="domain" description="DUF7882" evidence="2">
    <location>
        <begin position="15"/>
        <end position="105"/>
    </location>
</feature>
<dbReference type="RefSeq" id="WP_148734388.1">
    <property type="nucleotide sequence ID" value="NZ_VSSB01000002.1"/>
</dbReference>
<evidence type="ECO:0000256" key="1">
    <source>
        <dbReference type="SAM" id="MobiDB-lite"/>
    </source>
</evidence>
<dbReference type="EMBL" id="VSSB01000002">
    <property type="protein sequence ID" value="TYL50286.1"/>
    <property type="molecule type" value="Genomic_DNA"/>
</dbReference>
<evidence type="ECO:0000313" key="3">
    <source>
        <dbReference type="EMBL" id="TYL50286.1"/>
    </source>
</evidence>
<evidence type="ECO:0000313" key="4">
    <source>
        <dbReference type="Proteomes" id="UP000325243"/>
    </source>
</evidence>
<reference evidence="3 4" key="1">
    <citation type="submission" date="2019-08" db="EMBL/GenBank/DDBJ databases">
        <authorList>
            <person name="Hu J."/>
        </authorList>
    </citation>
    <scope>NUCLEOTIDE SEQUENCE [LARGE SCALE GENOMIC DNA]</scope>
    <source>
        <strain evidence="3 4">NEAU-184</strain>
    </source>
</reference>
<sequence length="136" mass="15055">MSRGFAFLESRTSTMGALHLDGVGPIVIDDELLDHVFTVITTKLRRHEPVLLSWADEVGQEQRVFITHITFLRAEFDSVARSPRDKHWLDRLMIAVNSNAGLSLSAAIADRDTNRIPTEHLPSRPRTAGVATSPAA</sequence>
<dbReference type="Pfam" id="PF25355">
    <property type="entry name" value="DUF7882"/>
    <property type="match status" value="1"/>
</dbReference>
<feature type="region of interest" description="Disordered" evidence="1">
    <location>
        <begin position="114"/>
        <end position="136"/>
    </location>
</feature>
<protein>
    <recommendedName>
        <fullName evidence="2">DUF7882 domain-containing protein</fullName>
    </recommendedName>
</protein>
<dbReference type="InterPro" id="IPR057204">
    <property type="entry name" value="DUF7882"/>
</dbReference>